<proteinExistence type="predicted"/>
<dbReference type="SMART" id="SM00220">
    <property type="entry name" value="S_TKc"/>
    <property type="match status" value="1"/>
</dbReference>
<dbReference type="Gene3D" id="1.10.510.10">
    <property type="entry name" value="Transferase(Phosphotransferase) domain 1"/>
    <property type="match status" value="1"/>
</dbReference>
<dbReference type="EMBL" id="CP079105">
    <property type="protein sequence ID" value="QXQ15319.1"/>
    <property type="molecule type" value="Genomic_DNA"/>
</dbReference>
<feature type="domain" description="Protein kinase" evidence="1">
    <location>
        <begin position="1"/>
        <end position="266"/>
    </location>
</feature>
<keyword evidence="2" id="KW-0808">Transferase</keyword>
<dbReference type="InterPro" id="IPR011009">
    <property type="entry name" value="Kinase-like_dom_sf"/>
</dbReference>
<evidence type="ECO:0000313" key="3">
    <source>
        <dbReference type="Proteomes" id="UP000887023"/>
    </source>
</evidence>
<name>A0ABX8SED3_9ACTN</name>
<dbReference type="InterPro" id="IPR045269">
    <property type="entry name" value="Atg1-like"/>
</dbReference>
<evidence type="ECO:0000259" key="1">
    <source>
        <dbReference type="PROSITE" id="PS50011"/>
    </source>
</evidence>
<dbReference type="RefSeq" id="WP_169797469.1">
    <property type="nucleotide sequence ID" value="NZ_CBCRUZ010000001.1"/>
</dbReference>
<dbReference type="PROSITE" id="PS00108">
    <property type="entry name" value="PROTEIN_KINASE_ST"/>
    <property type="match status" value="1"/>
</dbReference>
<accession>A0ABX8SED3</accession>
<dbReference type="InterPro" id="IPR008271">
    <property type="entry name" value="Ser/Thr_kinase_AS"/>
</dbReference>
<sequence length="495" mass="54716">MRRLLGGGAEASVWLCTDAVGNELAVKLYRHAPRYRIGFDSTKYRQHFTIDCAVQVYERGEDHGFHYEVMEYCRPGTLADLAGRHGDAVSDELAGRIVGRLAAAVRGVQGTPPRLVHGDIKPANILVRRESPLDLVLADFGLTVDLGQRSSLSNFGQGTTAYNAPELLRSKGPAADWWSVGMVLYTLLVGRAYFQRDDGTWMDDDLIEREHISREVSLEAIDRLAFPADRRKRWRLLLTGLLTRNPDDRWGAGQVAEWTAGRTPPVARPAVAQPAGPGQPPRPPVTFAVPGVGEFDDPTELGRAMAAHPTETARALAGRGAKKLITWLTDEVKTGVGYSDFRTHRNHWGPDEQATYFIAQLAPDESLSYRGCLLTTPADLRNLAHAADPATIDALLRAELIGAIADSSGRAKYRMIDATWHDLTARTTELADQRAIPMSDVIRIQIIRRALLLAAGDETMSSHYVRDVRERLGRPENTIARQTNWFAQLCTDAEL</sequence>
<dbReference type="InterPro" id="IPR000719">
    <property type="entry name" value="Prot_kinase_dom"/>
</dbReference>
<reference evidence="2" key="1">
    <citation type="submission" date="2021-07" db="EMBL/GenBank/DDBJ databases">
        <title>Candidatus Kaistella beijingensis sp. nov. isolated from a municipal wastewater treatment plant is involved in sludge foaming.</title>
        <authorList>
            <person name="Song Y."/>
            <person name="Liu S.-J."/>
        </authorList>
    </citation>
    <scope>NUCLEOTIDE SEQUENCE</scope>
    <source>
        <strain evidence="2">DSM 43998</strain>
    </source>
</reference>
<dbReference type="PROSITE" id="PS50011">
    <property type="entry name" value="PROTEIN_KINASE_DOM"/>
    <property type="match status" value="1"/>
</dbReference>
<dbReference type="PANTHER" id="PTHR24348">
    <property type="entry name" value="SERINE/THREONINE-PROTEIN KINASE UNC-51-RELATED"/>
    <property type="match status" value="1"/>
</dbReference>
<dbReference type="GO" id="GO:0016301">
    <property type="term" value="F:kinase activity"/>
    <property type="evidence" value="ECO:0007669"/>
    <property type="project" value="UniProtKB-KW"/>
</dbReference>
<gene>
    <name evidence="2" type="ORF">KV203_08415</name>
</gene>
<keyword evidence="2" id="KW-0418">Kinase</keyword>
<dbReference type="SUPFAM" id="SSF56112">
    <property type="entry name" value="Protein kinase-like (PK-like)"/>
    <property type="match status" value="1"/>
</dbReference>
<organism evidence="2 3">
    <name type="scientific">Skermania pinensis</name>
    <dbReference type="NCBI Taxonomy" id="39122"/>
    <lineage>
        <taxon>Bacteria</taxon>
        <taxon>Bacillati</taxon>
        <taxon>Actinomycetota</taxon>
        <taxon>Actinomycetes</taxon>
        <taxon>Mycobacteriales</taxon>
        <taxon>Gordoniaceae</taxon>
        <taxon>Skermania</taxon>
    </lineage>
</organism>
<evidence type="ECO:0000313" key="2">
    <source>
        <dbReference type="EMBL" id="QXQ15319.1"/>
    </source>
</evidence>
<dbReference type="Proteomes" id="UP000887023">
    <property type="component" value="Chromosome"/>
</dbReference>
<dbReference type="Pfam" id="PF00069">
    <property type="entry name" value="Pkinase"/>
    <property type="match status" value="1"/>
</dbReference>
<protein>
    <submittedName>
        <fullName evidence="2">Protein kinase</fullName>
    </submittedName>
</protein>
<keyword evidence="3" id="KW-1185">Reference proteome</keyword>